<dbReference type="Proteomes" id="UP000246018">
    <property type="component" value="Unassembled WGS sequence"/>
</dbReference>
<gene>
    <name evidence="3" type="ORF">DDE18_07140</name>
</gene>
<feature type="region of interest" description="Disordered" evidence="1">
    <location>
        <begin position="71"/>
        <end position="107"/>
    </location>
</feature>
<comment type="caution">
    <text evidence="3">The sequence shown here is derived from an EMBL/GenBank/DDBJ whole genome shotgun (WGS) entry which is preliminary data.</text>
</comment>
<dbReference type="PROSITE" id="PS50943">
    <property type="entry name" value="HTH_CROC1"/>
    <property type="match status" value="1"/>
</dbReference>
<evidence type="ECO:0000313" key="3">
    <source>
        <dbReference type="EMBL" id="PVG83096.1"/>
    </source>
</evidence>
<feature type="domain" description="HTH cro/C1-type" evidence="2">
    <location>
        <begin position="39"/>
        <end position="74"/>
    </location>
</feature>
<dbReference type="EMBL" id="QDGZ01000003">
    <property type="protein sequence ID" value="PVG83096.1"/>
    <property type="molecule type" value="Genomic_DNA"/>
</dbReference>
<keyword evidence="4" id="KW-1185">Reference proteome</keyword>
<accession>A0A2T8FBM1</accession>
<evidence type="ECO:0000313" key="4">
    <source>
        <dbReference type="Proteomes" id="UP000246018"/>
    </source>
</evidence>
<evidence type="ECO:0000256" key="1">
    <source>
        <dbReference type="SAM" id="MobiDB-lite"/>
    </source>
</evidence>
<dbReference type="GO" id="GO:0003677">
    <property type="term" value="F:DNA binding"/>
    <property type="evidence" value="ECO:0007669"/>
    <property type="project" value="InterPro"/>
</dbReference>
<evidence type="ECO:0000259" key="2">
    <source>
        <dbReference type="PROSITE" id="PS50943"/>
    </source>
</evidence>
<dbReference type="CDD" id="cd00093">
    <property type="entry name" value="HTH_XRE"/>
    <property type="match status" value="1"/>
</dbReference>
<proteinExistence type="predicted"/>
<protein>
    <recommendedName>
        <fullName evidence="2">HTH cro/C1-type domain-containing protein</fullName>
    </recommendedName>
</protein>
<feature type="compositionally biased region" description="Low complexity" evidence="1">
    <location>
        <begin position="87"/>
        <end position="97"/>
    </location>
</feature>
<dbReference type="Pfam" id="PF01381">
    <property type="entry name" value="HTH_3"/>
    <property type="match status" value="1"/>
</dbReference>
<sequence length="107" mass="11350">MVAASIRTVDDARRLSVPGGVLGVMSGSTIFESQVPGLLRRVRRVAGLSQRALAEEIGVSKSVVARWESGQRLPRSGCSSRPPPSPISVSSSSTTRTGWFRPCAPTE</sequence>
<organism evidence="3 4">
    <name type="scientific">Nocardioides gansuensis</name>
    <dbReference type="NCBI Taxonomy" id="2138300"/>
    <lineage>
        <taxon>Bacteria</taxon>
        <taxon>Bacillati</taxon>
        <taxon>Actinomycetota</taxon>
        <taxon>Actinomycetes</taxon>
        <taxon>Propionibacteriales</taxon>
        <taxon>Nocardioidaceae</taxon>
        <taxon>Nocardioides</taxon>
    </lineage>
</organism>
<name>A0A2T8FBM1_9ACTN</name>
<dbReference type="AlphaFoldDB" id="A0A2T8FBM1"/>
<reference evidence="3 4" key="1">
    <citation type="submission" date="2018-04" db="EMBL/GenBank/DDBJ databases">
        <title>Genome of Nocardioides gansuensis WSJ-1.</title>
        <authorList>
            <person name="Wu S."/>
            <person name="Wang G."/>
        </authorList>
    </citation>
    <scope>NUCLEOTIDE SEQUENCE [LARGE SCALE GENOMIC DNA]</scope>
    <source>
        <strain evidence="3 4">WSJ-1</strain>
    </source>
</reference>
<dbReference type="Gene3D" id="1.10.260.40">
    <property type="entry name" value="lambda repressor-like DNA-binding domains"/>
    <property type="match status" value="1"/>
</dbReference>
<dbReference type="SUPFAM" id="SSF47413">
    <property type="entry name" value="lambda repressor-like DNA-binding domains"/>
    <property type="match status" value="1"/>
</dbReference>
<dbReference type="InterPro" id="IPR001387">
    <property type="entry name" value="Cro/C1-type_HTH"/>
</dbReference>
<dbReference type="InterPro" id="IPR010982">
    <property type="entry name" value="Lambda_DNA-bd_dom_sf"/>
</dbReference>